<keyword evidence="9 14" id="KW-0067">ATP-binding</keyword>
<feature type="domain" description="Protein kinase" evidence="17">
    <location>
        <begin position="338"/>
        <end position="616"/>
    </location>
</feature>
<feature type="chain" id="PRO_5015158939" evidence="16">
    <location>
        <begin position="25"/>
        <end position="657"/>
    </location>
</feature>
<dbReference type="InterPro" id="IPR000719">
    <property type="entry name" value="Prot_kinase_dom"/>
</dbReference>
<dbReference type="InterPro" id="IPR001611">
    <property type="entry name" value="Leu-rich_rpt"/>
</dbReference>
<dbReference type="SUPFAM" id="SSF56112">
    <property type="entry name" value="Protein kinase-like (PK-like)"/>
    <property type="match status" value="1"/>
</dbReference>
<keyword evidence="5 15" id="KW-0812">Transmembrane</keyword>
<dbReference type="FunCoup" id="A0A2P5E6Z5">
    <property type="interactions" value="96"/>
</dbReference>
<evidence type="ECO:0000256" key="6">
    <source>
        <dbReference type="ARBA" id="ARBA00022729"/>
    </source>
</evidence>
<dbReference type="STRING" id="63057.A0A2P5E6Z5"/>
<dbReference type="Pfam" id="PF00069">
    <property type="entry name" value="Pkinase"/>
    <property type="match status" value="1"/>
</dbReference>
<keyword evidence="3" id="KW-0964">Secreted</keyword>
<evidence type="ECO:0000256" key="12">
    <source>
        <dbReference type="ARBA" id="ARBA00023180"/>
    </source>
</evidence>
<feature type="signal peptide" evidence="16">
    <location>
        <begin position="1"/>
        <end position="24"/>
    </location>
</feature>
<dbReference type="InterPro" id="IPR013210">
    <property type="entry name" value="LRR_N_plant-typ"/>
</dbReference>
<dbReference type="InterPro" id="IPR011009">
    <property type="entry name" value="Kinase-like_dom_sf"/>
</dbReference>
<dbReference type="PANTHER" id="PTHR48007">
    <property type="entry name" value="LEUCINE-RICH REPEAT RECEPTOR-LIKE PROTEIN KINASE PXC1"/>
    <property type="match status" value="1"/>
</dbReference>
<dbReference type="InterPro" id="IPR017441">
    <property type="entry name" value="Protein_kinase_ATP_BS"/>
</dbReference>
<feature type="binding site" evidence="14">
    <location>
        <position position="366"/>
    </location>
    <ligand>
        <name>ATP</name>
        <dbReference type="ChEBI" id="CHEBI:30616"/>
    </ligand>
</feature>
<dbReference type="Pfam" id="PF00560">
    <property type="entry name" value="LRR_1"/>
    <property type="match status" value="1"/>
</dbReference>
<accession>A0A2P5E6Z5</accession>
<evidence type="ECO:0000256" key="3">
    <source>
        <dbReference type="ARBA" id="ARBA00022512"/>
    </source>
</evidence>
<dbReference type="InterPro" id="IPR046959">
    <property type="entry name" value="PRK1-6/SRF4-like"/>
</dbReference>
<keyword evidence="6 16" id="KW-0732">Signal</keyword>
<dbReference type="SUPFAM" id="SSF52058">
    <property type="entry name" value="L domain-like"/>
    <property type="match status" value="1"/>
</dbReference>
<evidence type="ECO:0000256" key="13">
    <source>
        <dbReference type="ARBA" id="ARBA00038043"/>
    </source>
</evidence>
<dbReference type="GO" id="GO:0004672">
    <property type="term" value="F:protein kinase activity"/>
    <property type="evidence" value="ECO:0007669"/>
    <property type="project" value="InterPro"/>
</dbReference>
<keyword evidence="12" id="KW-0325">Glycoprotein</keyword>
<evidence type="ECO:0000256" key="14">
    <source>
        <dbReference type="PROSITE-ProRule" id="PRU10141"/>
    </source>
</evidence>
<evidence type="ECO:0000256" key="7">
    <source>
        <dbReference type="ARBA" id="ARBA00022737"/>
    </source>
</evidence>
<evidence type="ECO:0000256" key="11">
    <source>
        <dbReference type="ARBA" id="ARBA00023136"/>
    </source>
</evidence>
<keyword evidence="18" id="KW-0808">Transferase</keyword>
<feature type="transmembrane region" description="Helical" evidence="15">
    <location>
        <begin position="241"/>
        <end position="265"/>
    </location>
</feature>
<dbReference type="Proteomes" id="UP000237000">
    <property type="component" value="Unassembled WGS sequence"/>
</dbReference>
<dbReference type="FunFam" id="3.80.10.10:FF:000400">
    <property type="entry name" value="Nuclear pore complex protein NUP107"/>
    <property type="match status" value="1"/>
</dbReference>
<evidence type="ECO:0000313" key="19">
    <source>
        <dbReference type="Proteomes" id="UP000237000"/>
    </source>
</evidence>
<organism evidence="18 19">
    <name type="scientific">Trema orientale</name>
    <name type="common">Charcoal tree</name>
    <name type="synonym">Celtis orientalis</name>
    <dbReference type="NCBI Taxonomy" id="63057"/>
    <lineage>
        <taxon>Eukaryota</taxon>
        <taxon>Viridiplantae</taxon>
        <taxon>Streptophyta</taxon>
        <taxon>Embryophyta</taxon>
        <taxon>Tracheophyta</taxon>
        <taxon>Spermatophyta</taxon>
        <taxon>Magnoliopsida</taxon>
        <taxon>eudicotyledons</taxon>
        <taxon>Gunneridae</taxon>
        <taxon>Pentapetalae</taxon>
        <taxon>rosids</taxon>
        <taxon>fabids</taxon>
        <taxon>Rosales</taxon>
        <taxon>Cannabaceae</taxon>
        <taxon>Trema</taxon>
    </lineage>
</organism>
<dbReference type="Gene3D" id="1.10.510.10">
    <property type="entry name" value="Transferase(Phosphotransferase) domain 1"/>
    <property type="match status" value="1"/>
</dbReference>
<keyword evidence="19" id="KW-1185">Reference proteome</keyword>
<dbReference type="InParanoid" id="A0A2P5E6Z5"/>
<dbReference type="Gene3D" id="3.30.200.20">
    <property type="entry name" value="Phosphorylase Kinase, domain 1"/>
    <property type="match status" value="1"/>
</dbReference>
<evidence type="ECO:0000256" key="16">
    <source>
        <dbReference type="SAM" id="SignalP"/>
    </source>
</evidence>
<dbReference type="FunFam" id="3.30.200.20:FF:000307">
    <property type="entry name" value="pollen receptor-like kinase 1"/>
    <property type="match status" value="1"/>
</dbReference>
<evidence type="ECO:0000256" key="8">
    <source>
        <dbReference type="ARBA" id="ARBA00022741"/>
    </source>
</evidence>
<proteinExistence type="inferred from homology"/>
<dbReference type="GO" id="GO:0005524">
    <property type="term" value="F:ATP binding"/>
    <property type="evidence" value="ECO:0007669"/>
    <property type="project" value="UniProtKB-UniRule"/>
</dbReference>
<dbReference type="PANTHER" id="PTHR48007:SF64">
    <property type="entry name" value="POLLEN RECEPTOR-LIKE KINASE 1"/>
    <property type="match status" value="1"/>
</dbReference>
<dbReference type="PROSITE" id="PS50011">
    <property type="entry name" value="PROTEIN_KINASE_DOM"/>
    <property type="match status" value="1"/>
</dbReference>
<dbReference type="AlphaFoldDB" id="A0A2P5E6Z5"/>
<keyword evidence="4" id="KW-0433">Leucine-rich repeat</keyword>
<dbReference type="EMBL" id="JXTC01000219">
    <property type="protein sequence ID" value="PON81322.1"/>
    <property type="molecule type" value="Genomic_DNA"/>
</dbReference>
<keyword evidence="3" id="KW-0134">Cell wall</keyword>
<name>A0A2P5E6Z5_TREOI</name>
<keyword evidence="18" id="KW-0418">Kinase</keyword>
<dbReference type="Pfam" id="PF13855">
    <property type="entry name" value="LRR_8"/>
    <property type="match status" value="1"/>
</dbReference>
<evidence type="ECO:0000313" key="18">
    <source>
        <dbReference type="EMBL" id="PON81322.1"/>
    </source>
</evidence>
<reference evidence="19" key="1">
    <citation type="submission" date="2016-06" db="EMBL/GenBank/DDBJ databases">
        <title>Parallel loss of symbiosis genes in relatives of nitrogen-fixing non-legume Parasponia.</title>
        <authorList>
            <person name="Van Velzen R."/>
            <person name="Holmer R."/>
            <person name="Bu F."/>
            <person name="Rutten L."/>
            <person name="Van Zeijl A."/>
            <person name="Liu W."/>
            <person name="Santuari L."/>
            <person name="Cao Q."/>
            <person name="Sharma T."/>
            <person name="Shen D."/>
            <person name="Roswanjaya Y."/>
            <person name="Wardhani T."/>
            <person name="Kalhor M.S."/>
            <person name="Jansen J."/>
            <person name="Van den Hoogen J."/>
            <person name="Gungor B."/>
            <person name="Hartog M."/>
            <person name="Hontelez J."/>
            <person name="Verver J."/>
            <person name="Yang W.-C."/>
            <person name="Schijlen E."/>
            <person name="Repin R."/>
            <person name="Schilthuizen M."/>
            <person name="Schranz E."/>
            <person name="Heidstra R."/>
            <person name="Miyata K."/>
            <person name="Fedorova E."/>
            <person name="Kohlen W."/>
            <person name="Bisseling T."/>
            <person name="Smit S."/>
            <person name="Geurts R."/>
        </authorList>
    </citation>
    <scope>NUCLEOTIDE SEQUENCE [LARGE SCALE GENOMIC DNA]</scope>
    <source>
        <strain evidence="19">cv. RG33-2</strain>
    </source>
</reference>
<protein>
    <submittedName>
        <fullName evidence="18">Mitogen-activated protein kinase kinase kinase</fullName>
    </submittedName>
</protein>
<keyword evidence="7" id="KW-0677">Repeat</keyword>
<comment type="similarity">
    <text evidence="13">Belongs to the polygalacturonase-inhibiting protein family.</text>
</comment>
<dbReference type="Pfam" id="PF08263">
    <property type="entry name" value="LRRNT_2"/>
    <property type="match status" value="1"/>
</dbReference>
<evidence type="ECO:0000256" key="4">
    <source>
        <dbReference type="ARBA" id="ARBA00022614"/>
    </source>
</evidence>
<keyword evidence="10 15" id="KW-1133">Transmembrane helix</keyword>
<dbReference type="PROSITE" id="PS00107">
    <property type="entry name" value="PROTEIN_KINASE_ATP"/>
    <property type="match status" value="1"/>
</dbReference>
<sequence length="657" mass="73261">MAIALAPHCFRLLLFLHCFLEVFASSDSDSDSLLSFKDSLQNSSSLLPSWSSSTAPCSAHKANWEGVLCSQQGEIWGLKLENMGLKGVIDVDSLKNLPDLRSLSFMNNDFDGPIPDIGQLGALKSIYLSNNRFIGEIDTSIFSRMQSLKKVDLANNQFMGVIPQTLALLPKLILLRLEGNQFQGQMPHFSNRTWVSFNVSNNQLDGQIPPGLGNLDPTSFYGNEDLCGLPLKPCPSSKPSIPSIVVVVAVVVIALSAIVVVIIILSRRKQTSTSVEDPRALPKEGTSHDCCEDDQCEVYQCSSPIASSASGKKKGADKLKVTFVRDDRVKFDMPDLLRASAEMLGSGRFGSCYKAALLSGPVMVVKRFKQMNNVGREEFQQHMRRLGRLRHPSLLPLVAYYYNKEEKLLLFDYIQNATTLAFHLHGTSADHRLDWRTRLRIVKGVATGVSYLQNELPSLIASHGHLKSSNVLLKAETYEPLLCDYGLIPLMNQEDAQQLMVAYKSPEYLQHGRITKKTDVWSLGILILQILTAKEEVEDLASWVSSVSPDQYQDELFDRELVSGAARGSEDEMVKLLKIGMGCCHVDVEKRLDMREAVEKIEELKEISTYGYHETTTRTSTTHDINDEDFYSSCASEMDMRSSRAMSDEFINISFKS</sequence>
<evidence type="ECO:0000256" key="2">
    <source>
        <dbReference type="ARBA" id="ARBA00004370"/>
    </source>
</evidence>
<comment type="caution">
    <text evidence="18">The sequence shown here is derived from an EMBL/GenBank/DDBJ whole genome shotgun (WGS) entry which is preliminary data.</text>
</comment>
<dbReference type="InterPro" id="IPR032675">
    <property type="entry name" value="LRR_dom_sf"/>
</dbReference>
<dbReference type="Gene3D" id="3.80.10.10">
    <property type="entry name" value="Ribonuclease Inhibitor"/>
    <property type="match status" value="2"/>
</dbReference>
<evidence type="ECO:0000256" key="1">
    <source>
        <dbReference type="ARBA" id="ARBA00004191"/>
    </source>
</evidence>
<evidence type="ECO:0000256" key="10">
    <source>
        <dbReference type="ARBA" id="ARBA00022989"/>
    </source>
</evidence>
<keyword evidence="8 14" id="KW-0547">Nucleotide-binding</keyword>
<dbReference type="OrthoDB" id="418615at2759"/>
<gene>
    <name evidence="18" type="ORF">TorRG33x02_228500</name>
</gene>
<evidence type="ECO:0000256" key="5">
    <source>
        <dbReference type="ARBA" id="ARBA00022692"/>
    </source>
</evidence>
<evidence type="ECO:0000259" key="17">
    <source>
        <dbReference type="PROSITE" id="PS50011"/>
    </source>
</evidence>
<comment type="subcellular location">
    <subcellularLocation>
        <location evidence="2">Membrane</location>
    </subcellularLocation>
    <subcellularLocation>
        <location evidence="1">Secreted</location>
        <location evidence="1">Cell wall</location>
    </subcellularLocation>
</comment>
<evidence type="ECO:0000256" key="15">
    <source>
        <dbReference type="SAM" id="Phobius"/>
    </source>
</evidence>
<evidence type="ECO:0000256" key="9">
    <source>
        <dbReference type="ARBA" id="ARBA00022840"/>
    </source>
</evidence>
<keyword evidence="11 15" id="KW-0472">Membrane</keyword>
<dbReference type="GO" id="GO:0016020">
    <property type="term" value="C:membrane"/>
    <property type="evidence" value="ECO:0007669"/>
    <property type="project" value="UniProtKB-SubCell"/>
</dbReference>